<feature type="modified residue" description="4-aspartylphosphate" evidence="5">
    <location>
        <position position="84"/>
    </location>
</feature>
<gene>
    <name evidence="9" type="ORF">BN4615_P6951</name>
</gene>
<dbReference type="GO" id="GO:0006355">
    <property type="term" value="P:regulation of DNA-templated transcription"/>
    <property type="evidence" value="ECO:0007669"/>
    <property type="project" value="InterPro"/>
</dbReference>
<proteinExistence type="predicted"/>
<feature type="compositionally biased region" description="Polar residues" evidence="6">
    <location>
        <begin position="9"/>
        <end position="25"/>
    </location>
</feature>
<dbReference type="CDD" id="cd17535">
    <property type="entry name" value="REC_NarL-like"/>
    <property type="match status" value="1"/>
</dbReference>
<keyword evidence="3" id="KW-0238">DNA-binding</keyword>
<reference evidence="9" key="1">
    <citation type="submission" date="2016-04" db="EMBL/GenBank/DDBJ databases">
        <authorList>
            <person name="Evans L.H."/>
            <person name="Alamgir A."/>
            <person name="Owens N."/>
            <person name="Weber N.D."/>
            <person name="Virtaneva K."/>
            <person name="Barbian K."/>
            <person name="Babar A."/>
            <person name="Rosenke K."/>
        </authorList>
    </citation>
    <scope>NUCLEOTIDE SEQUENCE</scope>
    <source>
        <strain evidence="9">Nono1</strain>
    </source>
</reference>
<evidence type="ECO:0000256" key="3">
    <source>
        <dbReference type="ARBA" id="ARBA00023125"/>
    </source>
</evidence>
<sequence length="245" mass="26276">MIGDGVTNDPVTNDPVTNDPVTNDPVTSDGVIRVVIVDDDPMVRTGLRLILGGEPDLELAGEAGDGKQAMAVIRELRPDVVLMDIRMPEQDGLTTTELLLRRPGTPRILVLTTFDADDMVLRALQLGAHGFLLKDTPPPKMIEAVRAVARGEPVLSPTVAQQVIAAATGRYEPRRPEAARELAALTEREREVAVEVAKGSSNAEIAKDLSVSVATVKANITRIFAKLGTDNRVHVAMKVRDAGLL</sequence>
<dbReference type="InterPro" id="IPR039420">
    <property type="entry name" value="WalR-like"/>
</dbReference>
<dbReference type="InterPro" id="IPR000792">
    <property type="entry name" value="Tscrpt_reg_LuxR_C"/>
</dbReference>
<evidence type="ECO:0000259" key="8">
    <source>
        <dbReference type="PROSITE" id="PS50110"/>
    </source>
</evidence>
<dbReference type="Gene3D" id="3.40.50.2300">
    <property type="match status" value="1"/>
</dbReference>
<dbReference type="CDD" id="cd06170">
    <property type="entry name" value="LuxR_C_like"/>
    <property type="match status" value="1"/>
</dbReference>
<evidence type="ECO:0000256" key="4">
    <source>
        <dbReference type="ARBA" id="ARBA00023163"/>
    </source>
</evidence>
<dbReference type="PROSITE" id="PS50043">
    <property type="entry name" value="HTH_LUXR_2"/>
    <property type="match status" value="1"/>
</dbReference>
<dbReference type="EMBL" id="LT559118">
    <property type="protein sequence ID" value="SBO97435.1"/>
    <property type="molecule type" value="Genomic_DNA"/>
</dbReference>
<evidence type="ECO:0000256" key="2">
    <source>
        <dbReference type="ARBA" id="ARBA00023015"/>
    </source>
</evidence>
<evidence type="ECO:0000313" key="9">
    <source>
        <dbReference type="EMBL" id="SBO97435.1"/>
    </source>
</evidence>
<dbReference type="SMART" id="SM00448">
    <property type="entry name" value="REC"/>
    <property type="match status" value="1"/>
</dbReference>
<evidence type="ECO:0000259" key="7">
    <source>
        <dbReference type="PROSITE" id="PS50043"/>
    </source>
</evidence>
<protein>
    <submittedName>
        <fullName evidence="9">Putative two-component system response regulator</fullName>
    </submittedName>
</protein>
<dbReference type="PROSITE" id="PS00622">
    <property type="entry name" value="HTH_LUXR_1"/>
    <property type="match status" value="1"/>
</dbReference>
<evidence type="ECO:0000256" key="1">
    <source>
        <dbReference type="ARBA" id="ARBA00022553"/>
    </source>
</evidence>
<dbReference type="PRINTS" id="PR00038">
    <property type="entry name" value="HTHLUXR"/>
</dbReference>
<dbReference type="InterPro" id="IPR058245">
    <property type="entry name" value="NreC/VraR/RcsB-like_REC"/>
</dbReference>
<feature type="domain" description="HTH luxR-type" evidence="7">
    <location>
        <begin position="178"/>
        <end position="243"/>
    </location>
</feature>
<dbReference type="SUPFAM" id="SSF52172">
    <property type="entry name" value="CheY-like"/>
    <property type="match status" value="1"/>
</dbReference>
<keyword evidence="2" id="KW-0805">Transcription regulation</keyword>
<keyword evidence="1 5" id="KW-0597">Phosphoprotein</keyword>
<dbReference type="GO" id="GO:0003677">
    <property type="term" value="F:DNA binding"/>
    <property type="evidence" value="ECO:0007669"/>
    <property type="project" value="UniProtKB-KW"/>
</dbReference>
<keyword evidence="4" id="KW-0804">Transcription</keyword>
<dbReference type="PROSITE" id="PS50110">
    <property type="entry name" value="RESPONSE_REGULATORY"/>
    <property type="match status" value="1"/>
</dbReference>
<dbReference type="SMART" id="SM00421">
    <property type="entry name" value="HTH_LUXR"/>
    <property type="match status" value="1"/>
</dbReference>
<feature type="domain" description="Response regulatory" evidence="8">
    <location>
        <begin position="33"/>
        <end position="149"/>
    </location>
</feature>
<name>A0A1M4EEV1_9ACTN</name>
<accession>A0A1M4EEV1</accession>
<dbReference type="InterPro" id="IPR011006">
    <property type="entry name" value="CheY-like_superfamily"/>
</dbReference>
<organism evidence="9">
    <name type="scientific">Nonomuraea gerenzanensis</name>
    <dbReference type="NCBI Taxonomy" id="93944"/>
    <lineage>
        <taxon>Bacteria</taxon>
        <taxon>Bacillati</taxon>
        <taxon>Actinomycetota</taxon>
        <taxon>Actinomycetes</taxon>
        <taxon>Streptosporangiales</taxon>
        <taxon>Streptosporangiaceae</taxon>
        <taxon>Nonomuraea</taxon>
    </lineage>
</organism>
<evidence type="ECO:0000256" key="6">
    <source>
        <dbReference type="SAM" id="MobiDB-lite"/>
    </source>
</evidence>
<dbReference type="GO" id="GO:0000160">
    <property type="term" value="P:phosphorelay signal transduction system"/>
    <property type="evidence" value="ECO:0007669"/>
    <property type="project" value="InterPro"/>
</dbReference>
<dbReference type="InterPro" id="IPR001789">
    <property type="entry name" value="Sig_transdc_resp-reg_receiver"/>
</dbReference>
<dbReference type="PANTHER" id="PTHR43214:SF24">
    <property type="entry name" value="TRANSCRIPTIONAL REGULATORY PROTEIN NARL-RELATED"/>
    <property type="match status" value="1"/>
</dbReference>
<dbReference type="AlphaFoldDB" id="A0A1M4EEV1"/>
<dbReference type="PANTHER" id="PTHR43214">
    <property type="entry name" value="TWO-COMPONENT RESPONSE REGULATOR"/>
    <property type="match status" value="1"/>
</dbReference>
<dbReference type="InterPro" id="IPR016032">
    <property type="entry name" value="Sig_transdc_resp-reg_C-effctor"/>
</dbReference>
<dbReference type="Pfam" id="PF00196">
    <property type="entry name" value="GerE"/>
    <property type="match status" value="1"/>
</dbReference>
<dbReference type="Pfam" id="PF00072">
    <property type="entry name" value="Response_reg"/>
    <property type="match status" value="1"/>
</dbReference>
<evidence type="ECO:0000256" key="5">
    <source>
        <dbReference type="PROSITE-ProRule" id="PRU00169"/>
    </source>
</evidence>
<feature type="region of interest" description="Disordered" evidence="6">
    <location>
        <begin position="1"/>
        <end position="25"/>
    </location>
</feature>
<dbReference type="SUPFAM" id="SSF46894">
    <property type="entry name" value="C-terminal effector domain of the bipartite response regulators"/>
    <property type="match status" value="1"/>
</dbReference>